<dbReference type="EMBL" id="VYZN01000064">
    <property type="protein sequence ID" value="KAE9525079.1"/>
    <property type="molecule type" value="Genomic_DNA"/>
</dbReference>
<proteinExistence type="predicted"/>
<evidence type="ECO:0000313" key="2">
    <source>
        <dbReference type="Proteomes" id="UP000475862"/>
    </source>
</evidence>
<protein>
    <submittedName>
        <fullName evidence="1">Uncharacterized protein</fullName>
    </submittedName>
</protein>
<name>A0A6G0T3D0_APHGL</name>
<sequence length="261" mass="30183">MPYYFMYNLTTLSHNYSTNKLINKLKNNCISSIHRFTIYYTSMIIFFFYKINKFTHTFYFVSVLFYYKIFKMLPILSDVTLLMIPVHLQQGNVPFHASIHLEQTWTYNFVYRQAILPLALIKCYHKDQLLLCDIYLQVFVSTSCQCHIMVFSGSSKCNLCATRIKPSNSLNAAAVGVRTIFAPSNRRASTFSRDIFIGITTIQLYPLTEAAMANPIPNKISENTIGIIFNINTYKSHTQCPLIEVFDSTSPKVYCQWHAIC</sequence>
<reference evidence="1 2" key="1">
    <citation type="submission" date="2019-08" db="EMBL/GenBank/DDBJ databases">
        <title>The genome of the soybean aphid Biotype 1, its phylome, world population structure and adaptation to the North American continent.</title>
        <authorList>
            <person name="Giordano R."/>
            <person name="Donthu R.K."/>
            <person name="Hernandez A.G."/>
            <person name="Wright C.L."/>
            <person name="Zimin A.V."/>
        </authorList>
    </citation>
    <scope>NUCLEOTIDE SEQUENCE [LARGE SCALE GENOMIC DNA]</scope>
    <source>
        <tissue evidence="1">Whole aphids</tissue>
    </source>
</reference>
<organism evidence="1 2">
    <name type="scientific">Aphis glycines</name>
    <name type="common">Soybean aphid</name>
    <dbReference type="NCBI Taxonomy" id="307491"/>
    <lineage>
        <taxon>Eukaryota</taxon>
        <taxon>Metazoa</taxon>
        <taxon>Ecdysozoa</taxon>
        <taxon>Arthropoda</taxon>
        <taxon>Hexapoda</taxon>
        <taxon>Insecta</taxon>
        <taxon>Pterygota</taxon>
        <taxon>Neoptera</taxon>
        <taxon>Paraneoptera</taxon>
        <taxon>Hemiptera</taxon>
        <taxon>Sternorrhyncha</taxon>
        <taxon>Aphidomorpha</taxon>
        <taxon>Aphidoidea</taxon>
        <taxon>Aphididae</taxon>
        <taxon>Aphidini</taxon>
        <taxon>Aphis</taxon>
        <taxon>Aphis</taxon>
    </lineage>
</organism>
<evidence type="ECO:0000313" key="1">
    <source>
        <dbReference type="EMBL" id="KAE9525079.1"/>
    </source>
</evidence>
<accession>A0A6G0T3D0</accession>
<keyword evidence="2" id="KW-1185">Reference proteome</keyword>
<comment type="caution">
    <text evidence="1">The sequence shown here is derived from an EMBL/GenBank/DDBJ whole genome shotgun (WGS) entry which is preliminary data.</text>
</comment>
<dbReference type="AlphaFoldDB" id="A0A6G0T3D0"/>
<dbReference type="Proteomes" id="UP000475862">
    <property type="component" value="Unassembled WGS sequence"/>
</dbReference>
<gene>
    <name evidence="1" type="ORF">AGLY_014493</name>
</gene>